<comment type="caution">
    <text evidence="3">The sequence shown here is derived from an EMBL/GenBank/DDBJ whole genome shotgun (WGS) entry which is preliminary data.</text>
</comment>
<dbReference type="InterPro" id="IPR035983">
    <property type="entry name" value="Hect_E3_ubiquitin_ligase"/>
</dbReference>
<dbReference type="EMBL" id="JAIZAY010000001">
    <property type="protein sequence ID" value="KAJ8048759.1"/>
    <property type="molecule type" value="Genomic_DNA"/>
</dbReference>
<dbReference type="Proteomes" id="UP001152320">
    <property type="component" value="Chromosome 1"/>
</dbReference>
<reference evidence="3" key="1">
    <citation type="submission" date="2021-10" db="EMBL/GenBank/DDBJ databases">
        <title>Tropical sea cucumber genome reveals ecological adaptation and Cuvierian tubules defense mechanism.</title>
        <authorList>
            <person name="Chen T."/>
        </authorList>
    </citation>
    <scope>NUCLEOTIDE SEQUENCE</scope>
    <source>
        <strain evidence="3">Nanhai2018</strain>
        <tissue evidence="3">Muscle</tissue>
    </source>
</reference>
<dbReference type="Gene3D" id="3.30.2410.10">
    <property type="entry name" value="Hect, E3 ligase catalytic domain"/>
    <property type="match status" value="1"/>
</dbReference>
<keyword evidence="4" id="KW-1185">Reference proteome</keyword>
<evidence type="ECO:0000313" key="3">
    <source>
        <dbReference type="EMBL" id="KAJ8048759.1"/>
    </source>
</evidence>
<accession>A0A9Q1CQI2</accession>
<sequence length="136" mass="15231">MRTVVQSPLRMLFPSMASIKTMYSNLKPTVKKVCDLLQAEPQNKQEDTALRLLKQYIKSRSDKDLADLLHFLTGSSVLSVSKICVTFTSSSGFGRTPVVHTCGPTLELPSTYTAYREFRSEWDAMLASGYLKMDIA</sequence>
<name>A0A9Q1CQI2_HOLLE</name>
<evidence type="ECO:0000256" key="1">
    <source>
        <dbReference type="ARBA" id="ARBA00022786"/>
    </source>
</evidence>
<protein>
    <recommendedName>
        <fullName evidence="2">HECT domain-containing protein</fullName>
    </recommendedName>
</protein>
<dbReference type="InterPro" id="IPR000569">
    <property type="entry name" value="HECT_dom"/>
</dbReference>
<evidence type="ECO:0000313" key="4">
    <source>
        <dbReference type="Proteomes" id="UP001152320"/>
    </source>
</evidence>
<dbReference type="Pfam" id="PF00632">
    <property type="entry name" value="HECT"/>
    <property type="match status" value="1"/>
</dbReference>
<organism evidence="3 4">
    <name type="scientific">Holothuria leucospilota</name>
    <name type="common">Black long sea cucumber</name>
    <name type="synonym">Mertensiothuria leucospilota</name>
    <dbReference type="NCBI Taxonomy" id="206669"/>
    <lineage>
        <taxon>Eukaryota</taxon>
        <taxon>Metazoa</taxon>
        <taxon>Echinodermata</taxon>
        <taxon>Eleutherozoa</taxon>
        <taxon>Echinozoa</taxon>
        <taxon>Holothuroidea</taxon>
        <taxon>Aspidochirotacea</taxon>
        <taxon>Aspidochirotida</taxon>
        <taxon>Holothuriidae</taxon>
        <taxon>Holothuria</taxon>
    </lineage>
</organism>
<dbReference type="GO" id="GO:0004842">
    <property type="term" value="F:ubiquitin-protein transferase activity"/>
    <property type="evidence" value="ECO:0007669"/>
    <property type="project" value="InterPro"/>
</dbReference>
<dbReference type="SUPFAM" id="SSF56204">
    <property type="entry name" value="Hect, E3 ligase catalytic domain"/>
    <property type="match status" value="1"/>
</dbReference>
<proteinExistence type="predicted"/>
<keyword evidence="1" id="KW-0833">Ubl conjugation pathway</keyword>
<feature type="domain" description="HECT" evidence="2">
    <location>
        <begin position="31"/>
        <end position="118"/>
    </location>
</feature>
<dbReference type="OrthoDB" id="5980264at2759"/>
<dbReference type="AlphaFoldDB" id="A0A9Q1CQI2"/>
<gene>
    <name evidence="3" type="ORF">HOLleu_01205</name>
</gene>
<evidence type="ECO:0000259" key="2">
    <source>
        <dbReference type="Pfam" id="PF00632"/>
    </source>
</evidence>